<dbReference type="EMBL" id="JBHFNT010000216">
    <property type="protein sequence ID" value="MFB2837604.1"/>
    <property type="molecule type" value="Genomic_DNA"/>
</dbReference>
<sequence>MEPTHYTQGKYIYECKSSPGNTDGPINNNSLKIWTSDAKNLLKRQQPSGFRYIFPVNRLDSSNKEILEKLKEDCPGVDIQYYDCDSVDRLIEALEKVNSLPELVAYIKQARK</sequence>
<gene>
    <name evidence="1" type="ORF">ACE1CA_23995</name>
</gene>
<organism evidence="1 2">
    <name type="scientific">Floridaenema evergladense BLCC-F167</name>
    <dbReference type="NCBI Taxonomy" id="3153639"/>
    <lineage>
        <taxon>Bacteria</taxon>
        <taxon>Bacillati</taxon>
        <taxon>Cyanobacteriota</taxon>
        <taxon>Cyanophyceae</taxon>
        <taxon>Oscillatoriophycideae</taxon>
        <taxon>Aerosakkonematales</taxon>
        <taxon>Aerosakkonemataceae</taxon>
        <taxon>Floridanema</taxon>
        <taxon>Floridanema evergladense</taxon>
    </lineage>
</organism>
<evidence type="ECO:0000313" key="2">
    <source>
        <dbReference type="Proteomes" id="UP001576780"/>
    </source>
</evidence>
<dbReference type="Proteomes" id="UP001576780">
    <property type="component" value="Unassembled WGS sequence"/>
</dbReference>
<dbReference type="RefSeq" id="WP_413279947.1">
    <property type="nucleotide sequence ID" value="NZ_JBHFNT010000216.1"/>
</dbReference>
<name>A0ABV4WRA7_9CYAN</name>
<evidence type="ECO:0000313" key="1">
    <source>
        <dbReference type="EMBL" id="MFB2837604.1"/>
    </source>
</evidence>
<accession>A0ABV4WRA7</accession>
<proteinExistence type="predicted"/>
<keyword evidence="2" id="KW-1185">Reference proteome</keyword>
<reference evidence="1 2" key="1">
    <citation type="submission" date="2024-09" db="EMBL/GenBank/DDBJ databases">
        <title>Floridaenema gen nov. (Aerosakkonemataceae, Aerosakkonematales ord. nov., Cyanobacteria) from benthic tropical and subtropical fresh waters, with the description of four new species.</title>
        <authorList>
            <person name="Moretto J.A."/>
            <person name="Berthold D.E."/>
            <person name="Lefler F.W."/>
            <person name="Huang I.-S."/>
            <person name="Laughinghouse H. IV."/>
        </authorList>
    </citation>
    <scope>NUCLEOTIDE SEQUENCE [LARGE SCALE GENOMIC DNA]</scope>
    <source>
        <strain evidence="1 2">BLCC-F167</strain>
    </source>
</reference>
<comment type="caution">
    <text evidence="1">The sequence shown here is derived from an EMBL/GenBank/DDBJ whole genome shotgun (WGS) entry which is preliminary data.</text>
</comment>
<protein>
    <submittedName>
        <fullName evidence="1">Uncharacterized protein</fullName>
    </submittedName>
</protein>